<dbReference type="Proteomes" id="UP000046393">
    <property type="component" value="Unplaced"/>
</dbReference>
<protein>
    <submittedName>
        <fullName evidence="2">MSHA biogenesis protein MshO</fullName>
    </submittedName>
</protein>
<dbReference type="WBParaSite" id="SMUV_0000030601-mRNA-1">
    <property type="protein sequence ID" value="SMUV_0000030601-mRNA-1"/>
    <property type="gene ID" value="SMUV_0000030601"/>
</dbReference>
<proteinExistence type="predicted"/>
<organism evidence="1 2">
    <name type="scientific">Syphacia muris</name>
    <dbReference type="NCBI Taxonomy" id="451379"/>
    <lineage>
        <taxon>Eukaryota</taxon>
        <taxon>Metazoa</taxon>
        <taxon>Ecdysozoa</taxon>
        <taxon>Nematoda</taxon>
        <taxon>Chromadorea</taxon>
        <taxon>Rhabditida</taxon>
        <taxon>Spirurina</taxon>
        <taxon>Oxyuridomorpha</taxon>
        <taxon>Oxyuroidea</taxon>
        <taxon>Oxyuridae</taxon>
        <taxon>Syphacia</taxon>
    </lineage>
</organism>
<name>A0A0N5A8B4_9BILA</name>
<accession>A0A0N5A8B4</accession>
<evidence type="ECO:0000313" key="2">
    <source>
        <dbReference type="WBParaSite" id="SMUV_0000030601-mRNA-1"/>
    </source>
</evidence>
<evidence type="ECO:0000313" key="1">
    <source>
        <dbReference type="Proteomes" id="UP000046393"/>
    </source>
</evidence>
<keyword evidence="1" id="KW-1185">Reference proteome</keyword>
<sequence length="203" mass="22892">MFPLNLLEHTPFSVIRDNAIFFGLRYSTTDDKQWQASKVAELSEVTHQSPVVSVTKNSATQEYENRTAQNNLIDNVDDKFISSNAFYINSSYASTTAQKLLNLRFYSADSRGYCSENLTESLTFGINKTITCILPENRLTVCSKNFTAQILINQIRDSKICDESNISCNFSLNNSSQPSTKGQLTLEIKTVFDSSRFLYASVR</sequence>
<dbReference type="AlphaFoldDB" id="A0A0N5A8B4"/>
<reference evidence="2" key="1">
    <citation type="submission" date="2017-02" db="UniProtKB">
        <authorList>
            <consortium name="WormBaseParasite"/>
        </authorList>
    </citation>
    <scope>IDENTIFICATION</scope>
</reference>